<dbReference type="PANTHER" id="PTHR43976:SF9">
    <property type="entry name" value="OXIDOREDUCTASE"/>
    <property type="match status" value="1"/>
</dbReference>
<comment type="caution">
    <text evidence="1">The sequence shown here is derived from an EMBL/GenBank/DDBJ whole genome shotgun (WGS) entry which is preliminary data.</text>
</comment>
<evidence type="ECO:0000313" key="1">
    <source>
        <dbReference type="EMBL" id="GAA4916942.1"/>
    </source>
</evidence>
<sequence length="299" mass="33160">MENQRNTTVLITGAGSGMGLHTAQTLALQGYQVFAGIRDPQGRNTHKSKRLLEYVESRGKSIEIVDLDILKEDSCAQAAKYINNKYGQVDVVIHNAAHLFIGYSEGFKPEQIASSLNTNVLGAHRLNRAVLPYMRKQGSGLILYVGSGITNVTAPFMAPYVIGKAALDALAENTAYEISQFGVETTILMPGVYMDDTSHFETAEFPADEEVLKDYERLQKDYDHYEAGLRNLFRFGDAPIQSVADKIAEILNIPEGQRPLRTTVDYSDWLAEPGNGVREALTERAFRVLGYSHLLKVKQ</sequence>
<dbReference type="EMBL" id="BAABJI010000002">
    <property type="protein sequence ID" value="GAA4916942.1"/>
    <property type="molecule type" value="Genomic_DNA"/>
</dbReference>
<gene>
    <name evidence="1" type="ORF">GCM10023313_20650</name>
</gene>
<accession>A0ABP9FUJ7</accession>
<dbReference type="SUPFAM" id="SSF51735">
    <property type="entry name" value="NAD(P)-binding Rossmann-fold domains"/>
    <property type="match status" value="1"/>
</dbReference>
<dbReference type="Proteomes" id="UP001501436">
    <property type="component" value="Unassembled WGS sequence"/>
</dbReference>
<dbReference type="PANTHER" id="PTHR43976">
    <property type="entry name" value="SHORT CHAIN DEHYDROGENASE"/>
    <property type="match status" value="1"/>
</dbReference>
<protein>
    <submittedName>
        <fullName evidence="1">SDR family oxidoreductase</fullName>
    </submittedName>
</protein>
<dbReference type="InterPro" id="IPR051911">
    <property type="entry name" value="SDR_oxidoreductase"/>
</dbReference>
<dbReference type="Pfam" id="PF00106">
    <property type="entry name" value="adh_short"/>
    <property type="match status" value="1"/>
</dbReference>
<keyword evidence="2" id="KW-1185">Reference proteome</keyword>
<proteinExistence type="predicted"/>
<dbReference type="Gene3D" id="3.40.50.720">
    <property type="entry name" value="NAD(P)-binding Rossmann-like Domain"/>
    <property type="match status" value="1"/>
</dbReference>
<name>A0ABP9FUJ7_9SPHI</name>
<dbReference type="PRINTS" id="PR00081">
    <property type="entry name" value="GDHRDH"/>
</dbReference>
<dbReference type="InterPro" id="IPR002347">
    <property type="entry name" value="SDR_fam"/>
</dbReference>
<dbReference type="RefSeq" id="WP_345331115.1">
    <property type="nucleotide sequence ID" value="NZ_BAABJI010000002.1"/>
</dbReference>
<dbReference type="PROSITE" id="PS00061">
    <property type="entry name" value="ADH_SHORT"/>
    <property type="match status" value="1"/>
</dbReference>
<organism evidence="1 2">
    <name type="scientific">Mucilaginibacter defluvii</name>
    <dbReference type="NCBI Taxonomy" id="1196019"/>
    <lineage>
        <taxon>Bacteria</taxon>
        <taxon>Pseudomonadati</taxon>
        <taxon>Bacteroidota</taxon>
        <taxon>Sphingobacteriia</taxon>
        <taxon>Sphingobacteriales</taxon>
        <taxon>Sphingobacteriaceae</taxon>
        <taxon>Mucilaginibacter</taxon>
    </lineage>
</organism>
<dbReference type="InterPro" id="IPR020904">
    <property type="entry name" value="Sc_DH/Rdtase_CS"/>
</dbReference>
<evidence type="ECO:0000313" key="2">
    <source>
        <dbReference type="Proteomes" id="UP001501436"/>
    </source>
</evidence>
<dbReference type="InterPro" id="IPR036291">
    <property type="entry name" value="NAD(P)-bd_dom_sf"/>
</dbReference>
<reference evidence="2" key="1">
    <citation type="journal article" date="2019" name="Int. J. Syst. Evol. Microbiol.">
        <title>The Global Catalogue of Microorganisms (GCM) 10K type strain sequencing project: providing services to taxonomists for standard genome sequencing and annotation.</title>
        <authorList>
            <consortium name="The Broad Institute Genomics Platform"/>
            <consortium name="The Broad Institute Genome Sequencing Center for Infectious Disease"/>
            <person name="Wu L."/>
            <person name="Ma J."/>
        </authorList>
    </citation>
    <scope>NUCLEOTIDE SEQUENCE [LARGE SCALE GENOMIC DNA]</scope>
    <source>
        <strain evidence="2">JCM 18283</strain>
    </source>
</reference>